<feature type="compositionally biased region" description="Polar residues" evidence="7">
    <location>
        <begin position="662"/>
        <end position="671"/>
    </location>
</feature>
<reference evidence="9" key="1">
    <citation type="journal article" date="2020" name="Stud. Mycol.">
        <title>101 Dothideomycetes genomes: a test case for predicting lifestyles and emergence of pathogens.</title>
        <authorList>
            <person name="Haridas S."/>
            <person name="Albert R."/>
            <person name="Binder M."/>
            <person name="Bloem J."/>
            <person name="Labutti K."/>
            <person name="Salamov A."/>
            <person name="Andreopoulos B."/>
            <person name="Baker S."/>
            <person name="Barry K."/>
            <person name="Bills G."/>
            <person name="Bluhm B."/>
            <person name="Cannon C."/>
            <person name="Castanera R."/>
            <person name="Culley D."/>
            <person name="Daum C."/>
            <person name="Ezra D."/>
            <person name="Gonzalez J."/>
            <person name="Henrissat B."/>
            <person name="Kuo A."/>
            <person name="Liang C."/>
            <person name="Lipzen A."/>
            <person name="Lutzoni F."/>
            <person name="Magnuson J."/>
            <person name="Mondo S."/>
            <person name="Nolan M."/>
            <person name="Ohm R."/>
            <person name="Pangilinan J."/>
            <person name="Park H.-J."/>
            <person name="Ramirez L."/>
            <person name="Alfaro M."/>
            <person name="Sun H."/>
            <person name="Tritt A."/>
            <person name="Yoshinaga Y."/>
            <person name="Zwiers L.-H."/>
            <person name="Turgeon B."/>
            <person name="Goodwin S."/>
            <person name="Spatafora J."/>
            <person name="Crous P."/>
            <person name="Grigoriev I."/>
        </authorList>
    </citation>
    <scope>NUCLEOTIDE SEQUENCE</scope>
    <source>
        <strain evidence="9">CBS 480.64</strain>
    </source>
</reference>
<evidence type="ECO:0000256" key="5">
    <source>
        <dbReference type="ARBA" id="ARBA00022833"/>
    </source>
</evidence>
<dbReference type="OrthoDB" id="302966at2759"/>
<keyword evidence="4 6" id="KW-0863">Zinc-finger</keyword>
<evidence type="ECO:0000256" key="6">
    <source>
        <dbReference type="PROSITE-ProRule" id="PRU00175"/>
    </source>
</evidence>
<feature type="region of interest" description="Disordered" evidence="7">
    <location>
        <begin position="1"/>
        <end position="80"/>
    </location>
</feature>
<dbReference type="SUPFAM" id="SSF57850">
    <property type="entry name" value="RING/U-box"/>
    <property type="match status" value="1"/>
</dbReference>
<dbReference type="InterPro" id="IPR017907">
    <property type="entry name" value="Znf_RING_CS"/>
</dbReference>
<keyword evidence="2" id="KW-0963">Cytoplasm</keyword>
<dbReference type="GO" id="GO:0000976">
    <property type="term" value="F:transcription cis-regulatory region binding"/>
    <property type="evidence" value="ECO:0007669"/>
    <property type="project" value="TreeGrafter"/>
</dbReference>
<keyword evidence="3" id="KW-0479">Metal-binding</keyword>
<feature type="region of interest" description="Disordered" evidence="7">
    <location>
        <begin position="643"/>
        <end position="671"/>
    </location>
</feature>
<feature type="compositionally biased region" description="Polar residues" evidence="7">
    <location>
        <begin position="34"/>
        <end position="55"/>
    </location>
</feature>
<evidence type="ECO:0000256" key="1">
    <source>
        <dbReference type="ARBA" id="ARBA00004496"/>
    </source>
</evidence>
<gene>
    <name evidence="9" type="ORF">K470DRAFT_256860</name>
</gene>
<feature type="compositionally biased region" description="Polar residues" evidence="7">
    <location>
        <begin position="404"/>
        <end position="421"/>
    </location>
</feature>
<dbReference type="InterPro" id="IPR027370">
    <property type="entry name" value="Znf-RING_euk"/>
</dbReference>
<dbReference type="PANTHER" id="PTHR12983">
    <property type="entry name" value="RING FINGER 10 FAMILY MEMBER"/>
    <property type="match status" value="1"/>
</dbReference>
<dbReference type="PANTHER" id="PTHR12983:SF9">
    <property type="entry name" value="E3 UBIQUITIN-PROTEIN LIGASE RNF10"/>
    <property type="match status" value="1"/>
</dbReference>
<dbReference type="InterPro" id="IPR001841">
    <property type="entry name" value="Znf_RING"/>
</dbReference>
<dbReference type="InterPro" id="IPR039739">
    <property type="entry name" value="MAG2/RNF10"/>
</dbReference>
<feature type="compositionally biased region" description="Basic residues" evidence="7">
    <location>
        <begin position="649"/>
        <end position="659"/>
    </location>
</feature>
<protein>
    <recommendedName>
        <fullName evidence="8">RING-type domain-containing protein</fullName>
    </recommendedName>
</protein>
<dbReference type="GO" id="GO:0008270">
    <property type="term" value="F:zinc ion binding"/>
    <property type="evidence" value="ECO:0007669"/>
    <property type="project" value="UniProtKB-KW"/>
</dbReference>
<organism evidence="9 10">
    <name type="scientific">Piedraia hortae CBS 480.64</name>
    <dbReference type="NCBI Taxonomy" id="1314780"/>
    <lineage>
        <taxon>Eukaryota</taxon>
        <taxon>Fungi</taxon>
        <taxon>Dikarya</taxon>
        <taxon>Ascomycota</taxon>
        <taxon>Pezizomycotina</taxon>
        <taxon>Dothideomycetes</taxon>
        <taxon>Dothideomycetidae</taxon>
        <taxon>Capnodiales</taxon>
        <taxon>Piedraiaceae</taxon>
        <taxon>Piedraia</taxon>
    </lineage>
</organism>
<feature type="compositionally biased region" description="Basic and acidic residues" evidence="7">
    <location>
        <begin position="388"/>
        <end position="398"/>
    </location>
</feature>
<dbReference type="Proteomes" id="UP000799421">
    <property type="component" value="Unassembled WGS sequence"/>
</dbReference>
<sequence>MSHLPIISKPSTPASKDTVSSSGGSNQSLSNQSRATPPSNSRANPSSVASGSARSNKGGRPNHKSSRRFNPQSVTAMTEEDQAVARVLGRRGRAADITHLMDFSSPLSHHQSNYYSGATGRSRGTNRDVLSAKFYAGGHAFDQARYVHANYRFIVHPDGDYHAQAADADVYLDWSTVLQVVASSKTQSAACPICLGDPVAARMAKCGHIFCLSCLIRFMHFGVDDTRTQSQKKSMSKTCPICWERIYLSDARPVKFFSGQEVDHPKNGQSIVLRLLRRTPDSTLALPRDEAISNTRNCDVPWCFALGAMDHARIMKGSKDYMIQQYDELISIIKVSEEEDRVMFDEDSVWTRRAITMLNDEKAMARNIASSPQERDEEALGPDMAESEESRRKYDGQKRYSLRPKSSNQPTGTQPAQNSPTCLPRSIQDLRQPEKPLPSEYLFYQALHHYYLSPLDISILKSTYGTFNAFPPEVSPHVEHVSSGFVVNEQLRKSARYLGHLPLGCEVSFLECDWTGIVPAKVLKNFKKVLDRRRNLREEKNVREEKDRLRVELEAERELSDHYQHDVWSLSADPAFNADSLEAFPPNRSFAPVGTGQSDSPNTTRTVWGTVAVGPSNSYECQSMEQEQDDGWMTAMQELEVFDASHQKSGSKRRNKGKKITLMTTNARRAG</sequence>
<accession>A0A6A7C1M9</accession>
<keyword evidence="5" id="KW-0862">Zinc</keyword>
<feature type="region of interest" description="Disordered" evidence="7">
    <location>
        <begin position="366"/>
        <end position="424"/>
    </location>
</feature>
<evidence type="ECO:0000256" key="2">
    <source>
        <dbReference type="ARBA" id="ARBA00022490"/>
    </source>
</evidence>
<dbReference type="EMBL" id="MU005972">
    <property type="protein sequence ID" value="KAF2861476.1"/>
    <property type="molecule type" value="Genomic_DNA"/>
</dbReference>
<dbReference type="PROSITE" id="PS00518">
    <property type="entry name" value="ZF_RING_1"/>
    <property type="match status" value="1"/>
</dbReference>
<evidence type="ECO:0000313" key="9">
    <source>
        <dbReference type="EMBL" id="KAF2861476.1"/>
    </source>
</evidence>
<dbReference type="SMART" id="SM00184">
    <property type="entry name" value="RING"/>
    <property type="match status" value="1"/>
</dbReference>
<dbReference type="AlphaFoldDB" id="A0A6A7C1M9"/>
<dbReference type="Gene3D" id="3.30.40.10">
    <property type="entry name" value="Zinc/RING finger domain, C3HC4 (zinc finger)"/>
    <property type="match status" value="1"/>
</dbReference>
<dbReference type="Pfam" id="PF13445">
    <property type="entry name" value="zf-RING_UBOX"/>
    <property type="match status" value="1"/>
</dbReference>
<keyword evidence="10" id="KW-1185">Reference proteome</keyword>
<proteinExistence type="predicted"/>
<feature type="domain" description="RING-type" evidence="8">
    <location>
        <begin position="191"/>
        <end position="242"/>
    </location>
</feature>
<name>A0A6A7C1M9_9PEZI</name>
<evidence type="ECO:0000259" key="8">
    <source>
        <dbReference type="PROSITE" id="PS50089"/>
    </source>
</evidence>
<dbReference type="InterPro" id="IPR013083">
    <property type="entry name" value="Znf_RING/FYVE/PHD"/>
</dbReference>
<evidence type="ECO:0000256" key="7">
    <source>
        <dbReference type="SAM" id="MobiDB-lite"/>
    </source>
</evidence>
<evidence type="ECO:0000256" key="3">
    <source>
        <dbReference type="ARBA" id="ARBA00022723"/>
    </source>
</evidence>
<feature type="compositionally biased region" description="Polar residues" evidence="7">
    <location>
        <begin position="9"/>
        <end position="19"/>
    </location>
</feature>
<dbReference type="GO" id="GO:0045944">
    <property type="term" value="P:positive regulation of transcription by RNA polymerase II"/>
    <property type="evidence" value="ECO:0007669"/>
    <property type="project" value="TreeGrafter"/>
</dbReference>
<evidence type="ECO:0000313" key="10">
    <source>
        <dbReference type="Proteomes" id="UP000799421"/>
    </source>
</evidence>
<dbReference type="PROSITE" id="PS50089">
    <property type="entry name" value="ZF_RING_2"/>
    <property type="match status" value="1"/>
</dbReference>
<evidence type="ECO:0000256" key="4">
    <source>
        <dbReference type="ARBA" id="ARBA00022771"/>
    </source>
</evidence>
<feature type="compositionally biased region" description="Low complexity" evidence="7">
    <location>
        <begin position="20"/>
        <end position="33"/>
    </location>
</feature>
<dbReference type="GO" id="GO:0005737">
    <property type="term" value="C:cytoplasm"/>
    <property type="evidence" value="ECO:0007669"/>
    <property type="project" value="UniProtKB-SubCell"/>
</dbReference>
<comment type="subcellular location">
    <subcellularLocation>
        <location evidence="1">Cytoplasm</location>
    </subcellularLocation>
</comment>